<keyword evidence="2" id="KW-1185">Reference proteome</keyword>
<name>A0A0H1BD27_9EURO</name>
<proteinExistence type="predicted"/>
<gene>
    <name evidence="1" type="ORF">EMPG_15544</name>
</gene>
<evidence type="ECO:0000313" key="2">
    <source>
        <dbReference type="Proteomes" id="UP000053573"/>
    </source>
</evidence>
<sequence length="104" mass="12175">MPPEALPQTHWLSCRHSMKIRLSKVAEFLEEMENRNSSSHVPSWHPVDLVMLHQGKWNDRFFKSNLIHILMASTAATAIPTRKCSEIIEDFTELEISLRHHCLW</sequence>
<dbReference type="Proteomes" id="UP000053573">
    <property type="component" value="Unassembled WGS sequence"/>
</dbReference>
<reference evidence="2" key="1">
    <citation type="journal article" date="2015" name="PLoS Genet.">
        <title>The dynamic genome and transcriptome of the human fungal pathogen Blastomyces and close relative Emmonsia.</title>
        <authorList>
            <person name="Munoz J.F."/>
            <person name="Gauthier G.M."/>
            <person name="Desjardins C.A."/>
            <person name="Gallo J.E."/>
            <person name="Holder J."/>
            <person name="Sullivan T.D."/>
            <person name="Marty A.J."/>
            <person name="Carmen J.C."/>
            <person name="Chen Z."/>
            <person name="Ding L."/>
            <person name="Gujja S."/>
            <person name="Magrini V."/>
            <person name="Misas E."/>
            <person name="Mitreva M."/>
            <person name="Priest M."/>
            <person name="Saif S."/>
            <person name="Whiston E.A."/>
            <person name="Young S."/>
            <person name="Zeng Q."/>
            <person name="Goldman W.E."/>
            <person name="Mardis E.R."/>
            <person name="Taylor J.W."/>
            <person name="McEwen J.G."/>
            <person name="Clay O.K."/>
            <person name="Klein B.S."/>
            <person name="Cuomo C.A."/>
        </authorList>
    </citation>
    <scope>NUCLEOTIDE SEQUENCE [LARGE SCALE GENOMIC DNA]</scope>
    <source>
        <strain evidence="2">UAMH 139</strain>
    </source>
</reference>
<dbReference type="EMBL" id="LDEV01002464">
    <property type="protein sequence ID" value="KLJ09023.1"/>
    <property type="molecule type" value="Genomic_DNA"/>
</dbReference>
<comment type="caution">
    <text evidence="1">The sequence shown here is derived from an EMBL/GenBank/DDBJ whole genome shotgun (WGS) entry which is preliminary data.</text>
</comment>
<protein>
    <submittedName>
        <fullName evidence="1">Uncharacterized protein</fullName>
    </submittedName>
</protein>
<evidence type="ECO:0000313" key="1">
    <source>
        <dbReference type="EMBL" id="KLJ09023.1"/>
    </source>
</evidence>
<dbReference type="AlphaFoldDB" id="A0A0H1BD27"/>
<organism evidence="1 2">
    <name type="scientific">Blastomyces silverae</name>
    <dbReference type="NCBI Taxonomy" id="2060906"/>
    <lineage>
        <taxon>Eukaryota</taxon>
        <taxon>Fungi</taxon>
        <taxon>Dikarya</taxon>
        <taxon>Ascomycota</taxon>
        <taxon>Pezizomycotina</taxon>
        <taxon>Eurotiomycetes</taxon>
        <taxon>Eurotiomycetidae</taxon>
        <taxon>Onygenales</taxon>
        <taxon>Ajellomycetaceae</taxon>
        <taxon>Blastomyces</taxon>
    </lineage>
</organism>
<accession>A0A0H1BD27</accession>